<accession>A0ABV4YH80</accession>
<dbReference type="PANTHER" id="PTHR30576:SF10">
    <property type="entry name" value="SLL5057 PROTEIN"/>
    <property type="match status" value="1"/>
</dbReference>
<dbReference type="NCBIfam" id="NF045514">
    <property type="entry name" value="glycotran_HepC"/>
    <property type="match status" value="1"/>
</dbReference>
<comment type="caution">
    <text evidence="4">The sequence shown here is derived from an EMBL/GenBank/DDBJ whole genome shotgun (WGS) entry which is preliminary data.</text>
</comment>
<keyword evidence="5" id="KW-1185">Reference proteome</keyword>
<evidence type="ECO:0000256" key="2">
    <source>
        <dbReference type="SAM" id="Phobius"/>
    </source>
</evidence>
<dbReference type="EMBL" id="JBHFNS010000084">
    <property type="protein sequence ID" value="MFB2938186.1"/>
    <property type="molecule type" value="Genomic_DNA"/>
</dbReference>
<organism evidence="4 5">
    <name type="scientific">Floridaenema fluviatile BLCC-F154</name>
    <dbReference type="NCBI Taxonomy" id="3153640"/>
    <lineage>
        <taxon>Bacteria</taxon>
        <taxon>Bacillati</taxon>
        <taxon>Cyanobacteriota</taxon>
        <taxon>Cyanophyceae</taxon>
        <taxon>Oscillatoriophycideae</taxon>
        <taxon>Aerosakkonematales</taxon>
        <taxon>Aerosakkonemataceae</taxon>
        <taxon>Floridanema</taxon>
        <taxon>Floridanema fluviatile</taxon>
    </lineage>
</organism>
<name>A0ABV4YH80_9CYAN</name>
<sequence length="308" mass="35624">MTSFPIYTLKELAPGDRQNLDYSEPKYILRWRLGKLLVSSRPGTNQPDLPALENRELLVKCLQNSPVRLVRLDPDLSEAKLRLWADACEQANKPAFLRLPSAHGLPRMRNPISWGFKRLFDWSVAALLLVLLTPLMVALAILIRTYSPGPIFFTQWRVGERGKLFRILKFRTMIVDAEKYHYQVMANQKGLHKCKDDFRVTPLGRWMRKYSLDELPQLFNVLRGEMSLVGPRPWALYDAVRISKEGQRRLNALPGITGDWQVKARSHLLDLDAVNHCDLEYLRSWSLWRDLKILPLTMLKVISGFGAY</sequence>
<proteinExistence type="inferred from homology"/>
<keyword evidence="2" id="KW-0472">Membrane</keyword>
<evidence type="ECO:0000259" key="3">
    <source>
        <dbReference type="Pfam" id="PF02397"/>
    </source>
</evidence>
<dbReference type="PANTHER" id="PTHR30576">
    <property type="entry name" value="COLANIC BIOSYNTHESIS UDP-GLUCOSE LIPID CARRIER TRANSFERASE"/>
    <property type="match status" value="1"/>
</dbReference>
<dbReference type="InterPro" id="IPR003362">
    <property type="entry name" value="Bact_transf"/>
</dbReference>
<evidence type="ECO:0000313" key="4">
    <source>
        <dbReference type="EMBL" id="MFB2938186.1"/>
    </source>
</evidence>
<feature type="transmembrane region" description="Helical" evidence="2">
    <location>
        <begin position="119"/>
        <end position="143"/>
    </location>
</feature>
<keyword evidence="2" id="KW-0812">Transmembrane</keyword>
<dbReference type="Pfam" id="PF02397">
    <property type="entry name" value="Bac_transf"/>
    <property type="match status" value="1"/>
</dbReference>
<comment type="similarity">
    <text evidence="1">Belongs to the bacterial sugar transferase family.</text>
</comment>
<reference evidence="4 5" key="1">
    <citation type="submission" date="2024-09" db="EMBL/GenBank/DDBJ databases">
        <title>Floridaenema gen nov. (Aerosakkonemataceae, Aerosakkonematales ord. nov., Cyanobacteria) from benthic tropical and subtropical fresh waters, with the description of four new species.</title>
        <authorList>
            <person name="Moretto J.A."/>
            <person name="Berthold D.E."/>
            <person name="Lefler F.W."/>
            <person name="Huang I.-S."/>
            <person name="Laughinghouse H. IV."/>
        </authorList>
    </citation>
    <scope>NUCLEOTIDE SEQUENCE [LARGE SCALE GENOMIC DNA]</scope>
    <source>
        <strain evidence="4 5">BLCC-F154</strain>
    </source>
</reference>
<gene>
    <name evidence="4" type="primary">hepC</name>
    <name evidence="4" type="ORF">ACE1B6_23310</name>
</gene>
<keyword evidence="2" id="KW-1133">Transmembrane helix</keyword>
<dbReference type="Proteomes" id="UP001576776">
    <property type="component" value="Unassembled WGS sequence"/>
</dbReference>
<evidence type="ECO:0000256" key="1">
    <source>
        <dbReference type="ARBA" id="ARBA00006464"/>
    </source>
</evidence>
<evidence type="ECO:0000313" key="5">
    <source>
        <dbReference type="Proteomes" id="UP001576776"/>
    </source>
</evidence>
<dbReference type="RefSeq" id="WP_413259665.1">
    <property type="nucleotide sequence ID" value="NZ_JBHFNS010000084.1"/>
</dbReference>
<feature type="domain" description="Bacterial sugar transferase" evidence="3">
    <location>
        <begin position="117"/>
        <end position="302"/>
    </location>
</feature>
<protein>
    <submittedName>
        <fullName evidence="4">Heterocyst development glycosyltransferase HepC</fullName>
    </submittedName>
</protein>